<dbReference type="Gene3D" id="1.20.5.1160">
    <property type="entry name" value="Vasodilator-stimulated phosphoprotein"/>
    <property type="match status" value="1"/>
</dbReference>
<reference key="1">
    <citation type="journal article" date="2007" name="Nature">
        <title>The medaka draft genome and insights into vertebrate genome evolution.</title>
        <authorList>
            <person name="Kasahara M."/>
            <person name="Naruse K."/>
            <person name="Sasaki S."/>
            <person name="Nakatani Y."/>
            <person name="Qu W."/>
            <person name="Ahsan B."/>
            <person name="Yamada T."/>
            <person name="Nagayasu Y."/>
            <person name="Doi K."/>
            <person name="Kasai Y."/>
            <person name="Jindo T."/>
            <person name="Kobayashi D."/>
            <person name="Shimada A."/>
            <person name="Toyoda A."/>
            <person name="Kuroki Y."/>
            <person name="Fujiyama A."/>
            <person name="Sasaki T."/>
            <person name="Shimizu A."/>
            <person name="Asakawa S."/>
            <person name="Shimizu N."/>
            <person name="Hashimoto S."/>
            <person name="Yang J."/>
            <person name="Lee Y."/>
            <person name="Matsushima K."/>
            <person name="Sugano S."/>
            <person name="Sakaizumi M."/>
            <person name="Narita T."/>
            <person name="Ohishi K."/>
            <person name="Haga S."/>
            <person name="Ohta F."/>
            <person name="Nomoto H."/>
            <person name="Nogata K."/>
            <person name="Morishita T."/>
            <person name="Endo T."/>
            <person name="Shin-I T."/>
            <person name="Takeda H."/>
            <person name="Morishita S."/>
            <person name="Kohara Y."/>
        </authorList>
    </citation>
    <scope>NUCLEOTIDE SEQUENCE [LARGE SCALE GENOMIC DNA]</scope>
    <source>
        <strain>Hd-rR</strain>
    </source>
</reference>
<evidence type="ECO:0000256" key="1">
    <source>
        <dbReference type="ARBA" id="ARBA00022744"/>
    </source>
</evidence>
<dbReference type="SUPFAM" id="SSF64593">
    <property type="entry name" value="Intermediate filament protein, coiled coil region"/>
    <property type="match status" value="2"/>
</dbReference>
<reference evidence="7 8" key="2">
    <citation type="submission" date="2017-04" db="EMBL/GenBank/DDBJ databases">
        <title>CpG methylation of centromeres and impact of large insertions on vertebrate speciation.</title>
        <authorList>
            <person name="Ichikawa K."/>
            <person name="Yoshimura J."/>
            <person name="Morishita S."/>
        </authorList>
    </citation>
    <scope>NUCLEOTIDE SEQUENCE</scope>
    <source>
        <strain evidence="7 8">HSOK</strain>
    </source>
</reference>
<reference evidence="7" key="3">
    <citation type="submission" date="2025-08" db="UniProtKB">
        <authorList>
            <consortium name="Ensembl"/>
        </authorList>
    </citation>
    <scope>IDENTIFICATION</scope>
    <source>
        <strain evidence="7">HSOK</strain>
    </source>
</reference>
<dbReference type="SMART" id="SM01391">
    <property type="entry name" value="Filament"/>
    <property type="match status" value="1"/>
</dbReference>
<dbReference type="PANTHER" id="PTHR23239:SF180">
    <property type="entry name" value="KERATIN, TYPE I CYTOSKELETAL 17"/>
    <property type="match status" value="1"/>
</dbReference>
<evidence type="ECO:0000259" key="6">
    <source>
        <dbReference type="PROSITE" id="PS51842"/>
    </source>
</evidence>
<feature type="coiled-coil region" evidence="4">
    <location>
        <begin position="170"/>
        <end position="197"/>
    </location>
</feature>
<dbReference type="GO" id="GO:0005882">
    <property type="term" value="C:intermediate filament"/>
    <property type="evidence" value="ECO:0007669"/>
    <property type="project" value="UniProtKB-KW"/>
</dbReference>
<reference evidence="7" key="4">
    <citation type="submission" date="2025-09" db="UniProtKB">
        <authorList>
            <consortium name="Ensembl"/>
        </authorList>
    </citation>
    <scope>IDENTIFICATION</scope>
    <source>
        <strain evidence="7">HSOK</strain>
    </source>
</reference>
<evidence type="ECO:0000256" key="2">
    <source>
        <dbReference type="ARBA" id="ARBA00022754"/>
    </source>
</evidence>
<dbReference type="Ensembl" id="ENSORLT00015017230.1">
    <property type="protein sequence ID" value="ENSORLP00015010566.1"/>
    <property type="gene ID" value="ENSORLG00015011374.1"/>
</dbReference>
<dbReference type="FunFam" id="1.20.5.170:FF:000002">
    <property type="entry name" value="Type I keratin KA11"/>
    <property type="match status" value="1"/>
</dbReference>
<evidence type="ECO:0000256" key="4">
    <source>
        <dbReference type="SAM" id="Coils"/>
    </source>
</evidence>
<dbReference type="InterPro" id="IPR002957">
    <property type="entry name" value="Keratin_I"/>
</dbReference>
<keyword evidence="3 4" id="KW-0175">Coiled coil</keyword>
<feature type="domain" description="IF rod" evidence="6">
    <location>
        <begin position="61"/>
        <end position="372"/>
    </location>
</feature>
<evidence type="ECO:0000313" key="7">
    <source>
        <dbReference type="Ensembl" id="ENSORLP00015010566.1"/>
    </source>
</evidence>
<feature type="compositionally biased region" description="Polar residues" evidence="5">
    <location>
        <begin position="1"/>
        <end position="13"/>
    </location>
</feature>
<dbReference type="FunFam" id="1.20.5.500:FF:000001">
    <property type="entry name" value="Type II keratin 23"/>
    <property type="match status" value="1"/>
</dbReference>
<evidence type="ECO:0000256" key="5">
    <source>
        <dbReference type="SAM" id="MobiDB-lite"/>
    </source>
</evidence>
<proteinExistence type="predicted"/>
<dbReference type="Gene3D" id="1.20.5.170">
    <property type="match status" value="1"/>
</dbReference>
<sequence>MTSVRFSGLSSSMPRRAMSVHSSAPTRMSYASSGLRSGFELSDALGGGSDGGERFSVSGSEKATMQNLNDRLASYLSKVHELEAKNAKLEQQIREWYDKKTPTARDYSHYQRTIDDLRSKIGSAAQANGLLMLQLDNTKLAADDFRMKYENELVMCQSVEADILGLRKVMDDLTMTRSDLEMQVEGLREELVFMKKNHQEDMAAMRSNISSSSVNVEVDAKPQEDLNQVLEEVRSQYEGIVTKSRREMEAWYKVKFEELSKKTSSEANELNHAQSEINDLRRVLQDLEIQLESERSRKSALEREVSEIEFRYSQMLSQLQGRVNGLEAEVSQLRADTENQAMEFKRLLDIKTRLEMEIAEYRRLLCGEEEQTVKVAEIKKVEVKEVKVEEKRKPKISQRTYVVIEEIVDGKVVSRKEEVNSEDLDP</sequence>
<dbReference type="FunFam" id="1.20.5.1160:FF:000002">
    <property type="entry name" value="Type I keratin 10"/>
    <property type="match status" value="1"/>
</dbReference>
<keyword evidence="1" id="KW-0416">Keratin</keyword>
<name>A0A3P9HS39_ORYLA</name>
<evidence type="ECO:0000313" key="8">
    <source>
        <dbReference type="Proteomes" id="UP000265200"/>
    </source>
</evidence>
<dbReference type="PROSITE" id="PS51842">
    <property type="entry name" value="IF_ROD_2"/>
    <property type="match status" value="1"/>
</dbReference>
<keyword evidence="2" id="KW-0403">Intermediate filament</keyword>
<dbReference type="Gene3D" id="1.20.5.500">
    <property type="entry name" value="Single helix bin"/>
    <property type="match status" value="1"/>
</dbReference>
<dbReference type="Proteomes" id="UP000265200">
    <property type="component" value="Chromosome 1"/>
</dbReference>
<feature type="region of interest" description="Disordered" evidence="5">
    <location>
        <begin position="1"/>
        <end position="24"/>
    </location>
</feature>
<dbReference type="Pfam" id="PF00038">
    <property type="entry name" value="Filament"/>
    <property type="match status" value="1"/>
</dbReference>
<dbReference type="GO" id="GO:0005198">
    <property type="term" value="F:structural molecule activity"/>
    <property type="evidence" value="ECO:0007669"/>
    <property type="project" value="InterPro"/>
</dbReference>
<dbReference type="PANTHER" id="PTHR23239">
    <property type="entry name" value="INTERMEDIATE FILAMENT"/>
    <property type="match status" value="1"/>
</dbReference>
<feature type="coiled-coil region" evidence="4">
    <location>
        <begin position="270"/>
        <end position="343"/>
    </location>
</feature>
<evidence type="ECO:0000256" key="3">
    <source>
        <dbReference type="ARBA" id="ARBA00023054"/>
    </source>
</evidence>
<dbReference type="InterPro" id="IPR039008">
    <property type="entry name" value="IF_rod_dom"/>
</dbReference>
<dbReference type="PRINTS" id="PR01248">
    <property type="entry name" value="TYPE1KERATIN"/>
</dbReference>
<accession>A0A3P9HS39</accession>
<organism evidence="7 8">
    <name type="scientific">Oryzias latipes</name>
    <name type="common">Japanese rice fish</name>
    <name type="synonym">Japanese killifish</name>
    <dbReference type="NCBI Taxonomy" id="8090"/>
    <lineage>
        <taxon>Eukaryota</taxon>
        <taxon>Metazoa</taxon>
        <taxon>Chordata</taxon>
        <taxon>Craniata</taxon>
        <taxon>Vertebrata</taxon>
        <taxon>Euteleostomi</taxon>
        <taxon>Actinopterygii</taxon>
        <taxon>Neopterygii</taxon>
        <taxon>Teleostei</taxon>
        <taxon>Neoteleostei</taxon>
        <taxon>Acanthomorphata</taxon>
        <taxon>Ovalentaria</taxon>
        <taxon>Atherinomorphae</taxon>
        <taxon>Beloniformes</taxon>
        <taxon>Adrianichthyidae</taxon>
        <taxon>Oryziinae</taxon>
        <taxon>Oryzias</taxon>
    </lineage>
</organism>
<feature type="coiled-coil region" evidence="4">
    <location>
        <begin position="65"/>
        <end position="99"/>
    </location>
</feature>
<dbReference type="AlphaFoldDB" id="A0A3P9HS39"/>
<protein>
    <submittedName>
        <fullName evidence="7">Keratin 97</fullName>
    </submittedName>
</protein>